<feature type="region of interest" description="Disordered" evidence="1">
    <location>
        <begin position="121"/>
        <end position="143"/>
    </location>
</feature>
<evidence type="ECO:0000313" key="2">
    <source>
        <dbReference type="EMBL" id="KPI99585.1"/>
    </source>
</evidence>
<evidence type="ECO:0000313" key="3">
    <source>
        <dbReference type="Proteomes" id="UP000053268"/>
    </source>
</evidence>
<feature type="compositionally biased region" description="Basic residues" evidence="1">
    <location>
        <begin position="123"/>
        <end position="143"/>
    </location>
</feature>
<gene>
    <name evidence="2" type="ORF">RR46_01274</name>
</gene>
<dbReference type="Proteomes" id="UP000053268">
    <property type="component" value="Unassembled WGS sequence"/>
</dbReference>
<organism evidence="2 3">
    <name type="scientific">Papilio xuthus</name>
    <name type="common">Asian swallowtail butterfly</name>
    <dbReference type="NCBI Taxonomy" id="66420"/>
    <lineage>
        <taxon>Eukaryota</taxon>
        <taxon>Metazoa</taxon>
        <taxon>Ecdysozoa</taxon>
        <taxon>Arthropoda</taxon>
        <taxon>Hexapoda</taxon>
        <taxon>Insecta</taxon>
        <taxon>Pterygota</taxon>
        <taxon>Neoptera</taxon>
        <taxon>Endopterygota</taxon>
        <taxon>Lepidoptera</taxon>
        <taxon>Glossata</taxon>
        <taxon>Ditrysia</taxon>
        <taxon>Papilionoidea</taxon>
        <taxon>Papilionidae</taxon>
        <taxon>Papilioninae</taxon>
        <taxon>Papilio</taxon>
    </lineage>
</organism>
<sequence length="143" mass="15913">MDRVQISFRISGIQCENTNAISLKESTPAEWVTDSRNCVSVHANHWDGVGGRGGEGVTSHHCSLRVDQPDAAAMQPSAISVAGEPETDAIKSNGLKTKGLDIQYKDNKKTTTQTQKVLELEIKRKKKRHHKNTRKKRVLPRQT</sequence>
<name>A0A0N1PEM0_PAPXU</name>
<keyword evidence="3" id="KW-1185">Reference proteome</keyword>
<accession>A0A0N1PEM0</accession>
<protein>
    <submittedName>
        <fullName evidence="2">Uncharacterized protein</fullName>
    </submittedName>
</protein>
<dbReference type="AlphaFoldDB" id="A0A0N1PEM0"/>
<proteinExistence type="predicted"/>
<reference evidence="2 3" key="1">
    <citation type="journal article" date="2015" name="Nat. Commun.">
        <title>Outbred genome sequencing and CRISPR/Cas9 gene editing in butterflies.</title>
        <authorList>
            <person name="Li X."/>
            <person name="Fan D."/>
            <person name="Zhang W."/>
            <person name="Liu G."/>
            <person name="Zhang L."/>
            <person name="Zhao L."/>
            <person name="Fang X."/>
            <person name="Chen L."/>
            <person name="Dong Y."/>
            <person name="Chen Y."/>
            <person name="Ding Y."/>
            <person name="Zhao R."/>
            <person name="Feng M."/>
            <person name="Zhu Y."/>
            <person name="Feng Y."/>
            <person name="Jiang X."/>
            <person name="Zhu D."/>
            <person name="Xiang H."/>
            <person name="Feng X."/>
            <person name="Li S."/>
            <person name="Wang J."/>
            <person name="Zhang G."/>
            <person name="Kronforst M.R."/>
            <person name="Wang W."/>
        </authorList>
    </citation>
    <scope>NUCLEOTIDE SEQUENCE [LARGE SCALE GENOMIC DNA]</scope>
    <source>
        <strain evidence="2">Ya'a_city_454_Px</strain>
        <tissue evidence="2">Whole body</tissue>
    </source>
</reference>
<evidence type="ECO:0000256" key="1">
    <source>
        <dbReference type="SAM" id="MobiDB-lite"/>
    </source>
</evidence>
<dbReference type="EMBL" id="KQ459572">
    <property type="protein sequence ID" value="KPI99585.1"/>
    <property type="molecule type" value="Genomic_DNA"/>
</dbReference>